<proteinExistence type="predicted"/>
<keyword evidence="1" id="KW-0677">Repeat</keyword>
<sequence length="199" mass="21916">MSLHTGPLDQEDQDCIILDARAGDLESLKEIFTTLIAPEAMAACRDSVSQSSALHMAAANGHLETVQYLMSLVPADEQKKFVDLQNETGNTALHWASLNGKLDVVKCLCDEHDADPFIRNQFGHDAIFEAENNGREEIETYFLKKFDVEPESDDDDDTNTEGKSVDATVQITPGTEIESVTKEAAEVLQEETAKLSLDK</sequence>
<feature type="compositionally biased region" description="Acidic residues" evidence="4">
    <location>
        <begin position="149"/>
        <end position="159"/>
    </location>
</feature>
<dbReference type="PANTHER" id="PTHR24126:SF14">
    <property type="entry name" value="ANK_REP_REGION DOMAIN-CONTAINING PROTEIN"/>
    <property type="match status" value="1"/>
</dbReference>
<dbReference type="AlphaFoldDB" id="A0AAV5RWU7"/>
<evidence type="ECO:0000256" key="3">
    <source>
        <dbReference type="PROSITE-ProRule" id="PRU00023"/>
    </source>
</evidence>
<protein>
    <submittedName>
        <fullName evidence="5">Yar1 protein</fullName>
    </submittedName>
</protein>
<feature type="repeat" description="ANK" evidence="3">
    <location>
        <begin position="88"/>
        <end position="108"/>
    </location>
</feature>
<dbReference type="InterPro" id="IPR036770">
    <property type="entry name" value="Ankyrin_rpt-contain_sf"/>
</dbReference>
<dbReference type="EMBL" id="BTGD01000006">
    <property type="protein sequence ID" value="GMM55906.1"/>
    <property type="molecule type" value="Genomic_DNA"/>
</dbReference>
<evidence type="ECO:0000313" key="6">
    <source>
        <dbReference type="Proteomes" id="UP001377567"/>
    </source>
</evidence>
<name>A0AAV5RWU7_MAUHU</name>
<dbReference type="PROSITE" id="PS50297">
    <property type="entry name" value="ANK_REP_REGION"/>
    <property type="match status" value="2"/>
</dbReference>
<dbReference type="PROSITE" id="PS50088">
    <property type="entry name" value="ANK_REPEAT"/>
    <property type="match status" value="2"/>
</dbReference>
<feature type="repeat" description="ANK" evidence="3">
    <location>
        <begin position="49"/>
        <end position="71"/>
    </location>
</feature>
<feature type="region of interest" description="Disordered" evidence="4">
    <location>
        <begin position="149"/>
        <end position="168"/>
    </location>
</feature>
<reference evidence="5 6" key="1">
    <citation type="journal article" date="2023" name="Elife">
        <title>Identification of key yeast species and microbe-microbe interactions impacting larval growth of Drosophila in the wild.</title>
        <authorList>
            <person name="Mure A."/>
            <person name="Sugiura Y."/>
            <person name="Maeda R."/>
            <person name="Honda K."/>
            <person name="Sakurai N."/>
            <person name="Takahashi Y."/>
            <person name="Watada M."/>
            <person name="Katoh T."/>
            <person name="Gotoh A."/>
            <person name="Gotoh Y."/>
            <person name="Taniguchi I."/>
            <person name="Nakamura K."/>
            <person name="Hayashi T."/>
            <person name="Katayama T."/>
            <person name="Uemura T."/>
            <person name="Hattori Y."/>
        </authorList>
    </citation>
    <scope>NUCLEOTIDE SEQUENCE [LARGE SCALE GENOMIC DNA]</scope>
    <source>
        <strain evidence="5 6">KH-74</strain>
    </source>
</reference>
<evidence type="ECO:0000256" key="1">
    <source>
        <dbReference type="ARBA" id="ARBA00022737"/>
    </source>
</evidence>
<dbReference type="Pfam" id="PF12796">
    <property type="entry name" value="Ank_2"/>
    <property type="match status" value="1"/>
</dbReference>
<dbReference type="SUPFAM" id="SSF48403">
    <property type="entry name" value="Ankyrin repeat"/>
    <property type="match status" value="1"/>
</dbReference>
<dbReference type="SMART" id="SM00248">
    <property type="entry name" value="ANK"/>
    <property type="match status" value="2"/>
</dbReference>
<organism evidence="5 6">
    <name type="scientific">Maudiozyma humilis</name>
    <name type="common">Sour dough yeast</name>
    <name type="synonym">Kazachstania humilis</name>
    <dbReference type="NCBI Taxonomy" id="51915"/>
    <lineage>
        <taxon>Eukaryota</taxon>
        <taxon>Fungi</taxon>
        <taxon>Dikarya</taxon>
        <taxon>Ascomycota</taxon>
        <taxon>Saccharomycotina</taxon>
        <taxon>Saccharomycetes</taxon>
        <taxon>Saccharomycetales</taxon>
        <taxon>Saccharomycetaceae</taxon>
        <taxon>Maudiozyma</taxon>
    </lineage>
</organism>
<dbReference type="InterPro" id="IPR002110">
    <property type="entry name" value="Ankyrin_rpt"/>
</dbReference>
<dbReference type="Gene3D" id="1.25.40.20">
    <property type="entry name" value="Ankyrin repeat-containing domain"/>
    <property type="match status" value="1"/>
</dbReference>
<accession>A0AAV5RWU7</accession>
<comment type="caution">
    <text evidence="5">The sequence shown here is derived from an EMBL/GenBank/DDBJ whole genome shotgun (WGS) entry which is preliminary data.</text>
</comment>
<keyword evidence="2 3" id="KW-0040">ANK repeat</keyword>
<dbReference type="PANTHER" id="PTHR24126">
    <property type="entry name" value="ANKYRIN REPEAT, PH AND SEC7 DOMAIN CONTAINING PROTEIN SECG-RELATED"/>
    <property type="match status" value="1"/>
</dbReference>
<gene>
    <name evidence="5" type="ORF">DAKH74_025220</name>
</gene>
<evidence type="ECO:0000256" key="2">
    <source>
        <dbReference type="ARBA" id="ARBA00023043"/>
    </source>
</evidence>
<keyword evidence="6" id="KW-1185">Reference proteome</keyword>
<evidence type="ECO:0000256" key="4">
    <source>
        <dbReference type="SAM" id="MobiDB-lite"/>
    </source>
</evidence>
<evidence type="ECO:0000313" key="5">
    <source>
        <dbReference type="EMBL" id="GMM55906.1"/>
    </source>
</evidence>
<dbReference type="Proteomes" id="UP001377567">
    <property type="component" value="Unassembled WGS sequence"/>
</dbReference>